<comment type="caution">
    <text evidence="4">The sequence shown here is derived from an EMBL/GenBank/DDBJ whole genome shotgun (WGS) entry which is preliminary data.</text>
</comment>
<gene>
    <name evidence="4" type="ORF">CLV82_0011</name>
</gene>
<dbReference type="SUPFAM" id="SSF56601">
    <property type="entry name" value="beta-lactamase/transpeptidase-like"/>
    <property type="match status" value="1"/>
</dbReference>
<dbReference type="GO" id="GO:0016020">
    <property type="term" value="C:membrane"/>
    <property type="evidence" value="ECO:0007669"/>
    <property type="project" value="UniProtKB-SubCell"/>
</dbReference>
<accession>A0A4R6TTC2</accession>
<protein>
    <submittedName>
        <fullName evidence="4">CubicO group peptidase (Beta-lactamase class C family)</fullName>
    </submittedName>
</protein>
<dbReference type="Pfam" id="PF00144">
    <property type="entry name" value="Beta-lactamase"/>
    <property type="match status" value="1"/>
</dbReference>
<dbReference type="EMBL" id="SNYI01000001">
    <property type="protein sequence ID" value="TDQ32188.1"/>
    <property type="molecule type" value="Genomic_DNA"/>
</dbReference>
<evidence type="ECO:0000313" key="5">
    <source>
        <dbReference type="Proteomes" id="UP000295468"/>
    </source>
</evidence>
<dbReference type="OrthoDB" id="9793489at2"/>
<evidence type="ECO:0000259" key="3">
    <source>
        <dbReference type="Pfam" id="PF00144"/>
    </source>
</evidence>
<organism evidence="4 5">
    <name type="scientific">Zeaxanthinibacter enoshimensis</name>
    <dbReference type="NCBI Taxonomy" id="392009"/>
    <lineage>
        <taxon>Bacteria</taxon>
        <taxon>Pseudomonadati</taxon>
        <taxon>Bacteroidota</taxon>
        <taxon>Flavobacteriia</taxon>
        <taxon>Flavobacteriales</taxon>
        <taxon>Flavobacteriaceae</taxon>
        <taxon>Zeaxanthinibacter</taxon>
    </lineage>
</organism>
<proteinExistence type="predicted"/>
<evidence type="ECO:0000256" key="2">
    <source>
        <dbReference type="ARBA" id="ARBA00023136"/>
    </source>
</evidence>
<evidence type="ECO:0000256" key="1">
    <source>
        <dbReference type="ARBA" id="ARBA00004370"/>
    </source>
</evidence>
<name>A0A4R6TTC2_9FLAO</name>
<dbReference type="InterPro" id="IPR001466">
    <property type="entry name" value="Beta-lactam-related"/>
</dbReference>
<sequence length="362" mass="41131">MRYLFFCFLLPLLAITGCQPSEKKTIEPSQETTHLSGSIDKYFQRIPGFSGNVLIAQSGKVLFSKSYGYADKEFKILNDGETKFKIGSITKPFTAMAVLKLVEDGRLSLSDSAGQYMPGLPPHWQPLTIHQLLSHTSGLTHTWDLLEDSTLMFQKSDLKNTLSWFFKEPLEFEPGTSFSYSGVGYLLLAGIIESLTNTTFDQFLEEIIFEPLDMKDTGAADPEVIIQKLARGYIIDSTGVRNAPHFYVPLLTGGGHLYSTAQDLLKWDRALSRFSILSREMTKQMYTPVKENYGYGWDIVKNDTLNMVFHTGFIPGYLSRIDRYPDYNLTLIILTNYHAEWSPVDSWEITNLIFEELELSKK</sequence>
<dbReference type="RefSeq" id="WP_133642271.1">
    <property type="nucleotide sequence ID" value="NZ_SNYI01000001.1"/>
</dbReference>
<dbReference type="InterPro" id="IPR012338">
    <property type="entry name" value="Beta-lactam/transpept-like"/>
</dbReference>
<keyword evidence="2" id="KW-0472">Membrane</keyword>
<feature type="domain" description="Beta-lactamase-related" evidence="3">
    <location>
        <begin position="45"/>
        <end position="338"/>
    </location>
</feature>
<keyword evidence="5" id="KW-1185">Reference proteome</keyword>
<evidence type="ECO:0000313" key="4">
    <source>
        <dbReference type="EMBL" id="TDQ32188.1"/>
    </source>
</evidence>
<dbReference type="Proteomes" id="UP000295468">
    <property type="component" value="Unassembled WGS sequence"/>
</dbReference>
<dbReference type="AlphaFoldDB" id="A0A4R6TTC2"/>
<reference evidence="4 5" key="1">
    <citation type="submission" date="2019-03" db="EMBL/GenBank/DDBJ databases">
        <title>Genomic Encyclopedia of Archaeal and Bacterial Type Strains, Phase II (KMG-II): from individual species to whole genera.</title>
        <authorList>
            <person name="Goeker M."/>
        </authorList>
    </citation>
    <scope>NUCLEOTIDE SEQUENCE [LARGE SCALE GENOMIC DNA]</scope>
    <source>
        <strain evidence="4 5">DSM 18435</strain>
    </source>
</reference>
<dbReference type="Gene3D" id="3.40.710.10">
    <property type="entry name" value="DD-peptidase/beta-lactamase superfamily"/>
    <property type="match status" value="1"/>
</dbReference>
<dbReference type="PANTHER" id="PTHR46825:SF11">
    <property type="entry name" value="PENICILLIN-BINDING PROTEIN 4"/>
    <property type="match status" value="1"/>
</dbReference>
<dbReference type="PANTHER" id="PTHR46825">
    <property type="entry name" value="D-ALANYL-D-ALANINE-CARBOXYPEPTIDASE/ENDOPEPTIDASE AMPH"/>
    <property type="match status" value="1"/>
</dbReference>
<comment type="subcellular location">
    <subcellularLocation>
        <location evidence="1">Membrane</location>
    </subcellularLocation>
</comment>
<dbReference type="PROSITE" id="PS51257">
    <property type="entry name" value="PROKAR_LIPOPROTEIN"/>
    <property type="match status" value="1"/>
</dbReference>
<dbReference type="InterPro" id="IPR050491">
    <property type="entry name" value="AmpC-like"/>
</dbReference>